<dbReference type="RefSeq" id="WP_097780276.1">
    <property type="nucleotide sequence ID" value="NZ_NMTZ01000027.1"/>
</dbReference>
<reference evidence="1 2" key="1">
    <citation type="journal article" date="2017" name="Front. Microbiol.">
        <title>New Insights into the Diversity of the Genus Faecalibacterium.</title>
        <authorList>
            <person name="Benevides L."/>
            <person name="Burman S."/>
            <person name="Martin R."/>
            <person name="Robert V."/>
            <person name="Thomas M."/>
            <person name="Miquel S."/>
            <person name="Chain F."/>
            <person name="Sokol H."/>
            <person name="Bermudez-Humaran L.G."/>
            <person name="Morrison M."/>
            <person name="Langella P."/>
            <person name="Azevedo V.A."/>
            <person name="Chatel J.M."/>
            <person name="Soares S."/>
        </authorList>
    </citation>
    <scope>NUCLEOTIDE SEQUENCE [LARGE SCALE GENOMIC DNA]</scope>
    <source>
        <strain evidence="1 2">CNCM I 4644</strain>
    </source>
</reference>
<organism evidence="1 2">
    <name type="scientific">Faecalibacterium prausnitzii</name>
    <dbReference type="NCBI Taxonomy" id="853"/>
    <lineage>
        <taxon>Bacteria</taxon>
        <taxon>Bacillati</taxon>
        <taxon>Bacillota</taxon>
        <taxon>Clostridia</taxon>
        <taxon>Eubacteriales</taxon>
        <taxon>Oscillospiraceae</taxon>
        <taxon>Faecalibacterium</taxon>
    </lineage>
</organism>
<protein>
    <recommendedName>
        <fullName evidence="3">DUF4054 domain-containing protein</fullName>
    </recommendedName>
</protein>
<name>A0A2A7AV49_9FIRM</name>
<gene>
    <name evidence="1" type="ORF">CGS59_13110</name>
</gene>
<evidence type="ECO:0000313" key="2">
    <source>
        <dbReference type="Proteomes" id="UP000220480"/>
    </source>
</evidence>
<dbReference type="EMBL" id="NMTZ01000027">
    <property type="protein sequence ID" value="PDX83047.1"/>
    <property type="molecule type" value="Genomic_DNA"/>
</dbReference>
<evidence type="ECO:0008006" key="3">
    <source>
        <dbReference type="Google" id="ProtNLM"/>
    </source>
</evidence>
<dbReference type="InterPro" id="IPR025127">
    <property type="entry name" value="DUF4054"/>
</dbReference>
<comment type="caution">
    <text evidence="1">The sequence shown here is derived from an EMBL/GenBank/DDBJ whole genome shotgun (WGS) entry which is preliminary data.</text>
</comment>
<dbReference type="Proteomes" id="UP000220480">
    <property type="component" value="Unassembled WGS sequence"/>
</dbReference>
<proteinExistence type="predicted"/>
<dbReference type="Pfam" id="PF13262">
    <property type="entry name" value="DUF4054"/>
    <property type="match status" value="1"/>
</dbReference>
<evidence type="ECO:0000313" key="1">
    <source>
        <dbReference type="EMBL" id="PDX83047.1"/>
    </source>
</evidence>
<dbReference type="AlphaFoldDB" id="A0A2A7AV49"/>
<sequence length="127" mass="13993">MEDAVRIFRLVATEFDVLNDETVEAWLNLTAPLISKKVFGKLYDQAIALLTAHRLKMAGYGDNQYGSVGDALRVGSYTEGETSVSFNVNQGTNLMADAELALTPYGLEYLTLRRLVVISIRSAGECR</sequence>
<accession>A0A2A7AV49</accession>